<evidence type="ECO:0000256" key="11">
    <source>
        <dbReference type="ARBA" id="ARBA00023157"/>
    </source>
</evidence>
<evidence type="ECO:0000256" key="20">
    <source>
        <dbReference type="SAM" id="SignalP"/>
    </source>
</evidence>
<dbReference type="InterPro" id="IPR001828">
    <property type="entry name" value="ANF_lig-bd_rcpt"/>
</dbReference>
<evidence type="ECO:0000259" key="21">
    <source>
        <dbReference type="PROSITE" id="PS50259"/>
    </source>
</evidence>
<evidence type="ECO:0000256" key="2">
    <source>
        <dbReference type="ARBA" id="ARBA00022475"/>
    </source>
</evidence>
<dbReference type="PANTHER" id="PTHR10519">
    <property type="entry name" value="GABA-B RECEPTOR"/>
    <property type="match status" value="1"/>
</dbReference>
<evidence type="ECO:0000256" key="19">
    <source>
        <dbReference type="SAM" id="Phobius"/>
    </source>
</evidence>
<evidence type="ECO:0000256" key="9">
    <source>
        <dbReference type="ARBA" id="ARBA00023054"/>
    </source>
</evidence>
<feature type="transmembrane region" description="Helical" evidence="19">
    <location>
        <begin position="698"/>
        <end position="719"/>
    </location>
</feature>
<evidence type="ECO:0000256" key="1">
    <source>
        <dbReference type="ARBA" id="ARBA00008991"/>
    </source>
</evidence>
<name>A0A913ZKG9_PATMI</name>
<feature type="transmembrane region" description="Helical" evidence="19">
    <location>
        <begin position="536"/>
        <end position="555"/>
    </location>
</feature>
<keyword evidence="14" id="KW-0807">Transducer</keyword>
<evidence type="ECO:0000313" key="22">
    <source>
        <dbReference type="EnsemblMetazoa" id="XP_038051541.1"/>
    </source>
</evidence>
<dbReference type="Gene3D" id="3.40.50.2300">
    <property type="match status" value="2"/>
</dbReference>
<keyword evidence="13" id="KW-0325">Glycoprotein</keyword>
<evidence type="ECO:0000256" key="10">
    <source>
        <dbReference type="ARBA" id="ARBA00023136"/>
    </source>
</evidence>
<evidence type="ECO:0000256" key="17">
    <source>
        <dbReference type="ARBA" id="ARBA00073785"/>
    </source>
</evidence>
<dbReference type="GO" id="GO:0038039">
    <property type="term" value="C:G protein-coupled receptor heterodimeric complex"/>
    <property type="evidence" value="ECO:0007669"/>
    <property type="project" value="TreeGrafter"/>
</dbReference>
<dbReference type="GeneID" id="119724522"/>
<keyword evidence="7" id="KW-0770">Synapse</keyword>
<keyword evidence="9" id="KW-0175">Coiled coil</keyword>
<dbReference type="PRINTS" id="PR01176">
    <property type="entry name" value="GABABRECEPTR"/>
</dbReference>
<keyword evidence="3" id="KW-0597">Phosphoprotein</keyword>
<evidence type="ECO:0000256" key="12">
    <source>
        <dbReference type="ARBA" id="ARBA00023170"/>
    </source>
</evidence>
<keyword evidence="10 19" id="KW-0472">Membrane</keyword>
<keyword evidence="11" id="KW-1015">Disulfide bond</keyword>
<keyword evidence="6 19" id="KW-1133">Transmembrane helix</keyword>
<evidence type="ECO:0000256" key="6">
    <source>
        <dbReference type="ARBA" id="ARBA00022989"/>
    </source>
</evidence>
<dbReference type="PANTHER" id="PTHR10519:SF78">
    <property type="entry name" value="G-PROTEIN COUPLED RECEPTORS FAMILY 3 PROFILE DOMAIN-CONTAINING PROTEIN"/>
    <property type="match status" value="1"/>
</dbReference>
<evidence type="ECO:0000256" key="18">
    <source>
        <dbReference type="ARBA" id="ARBA00083903"/>
    </source>
</evidence>
<evidence type="ECO:0000256" key="5">
    <source>
        <dbReference type="ARBA" id="ARBA00022729"/>
    </source>
</evidence>
<feature type="transmembrane region" description="Helical" evidence="19">
    <location>
        <begin position="634"/>
        <end position="655"/>
    </location>
</feature>
<dbReference type="GO" id="GO:0007214">
    <property type="term" value="P:gamma-aminobutyric acid signaling pathway"/>
    <property type="evidence" value="ECO:0007669"/>
    <property type="project" value="TreeGrafter"/>
</dbReference>
<dbReference type="CDD" id="cd15047">
    <property type="entry name" value="7tmC_GABA-B-like"/>
    <property type="match status" value="1"/>
</dbReference>
<keyword evidence="12" id="KW-0675">Receptor</keyword>
<keyword evidence="8" id="KW-0297">G-protein coupled receptor</keyword>
<dbReference type="InterPro" id="IPR000337">
    <property type="entry name" value="GPCR_3"/>
</dbReference>
<evidence type="ECO:0000256" key="4">
    <source>
        <dbReference type="ARBA" id="ARBA00022692"/>
    </source>
</evidence>
<dbReference type="SUPFAM" id="SSF53822">
    <property type="entry name" value="Periplasmic binding protein-like I"/>
    <property type="match status" value="1"/>
</dbReference>
<dbReference type="FunFam" id="3.40.50.2300:FF:000072">
    <property type="entry name" value="Gamma-aminobutyric acid type B receptor subunit 2"/>
    <property type="match status" value="1"/>
</dbReference>
<dbReference type="FunFam" id="3.40.50.2300:FF:000063">
    <property type="entry name" value="Gamma-aminobutyric acid type B receptor subunit"/>
    <property type="match status" value="1"/>
</dbReference>
<feature type="signal peptide" evidence="20">
    <location>
        <begin position="1"/>
        <end position="22"/>
    </location>
</feature>
<evidence type="ECO:0000313" key="23">
    <source>
        <dbReference type="Proteomes" id="UP000887568"/>
    </source>
</evidence>
<dbReference type="InterPro" id="IPR002455">
    <property type="entry name" value="GPCR3_GABA-B"/>
</dbReference>
<dbReference type="OMA" id="GCSTCTE"/>
<dbReference type="Proteomes" id="UP000887568">
    <property type="component" value="Unplaced"/>
</dbReference>
<feature type="transmembrane region" description="Helical" evidence="19">
    <location>
        <begin position="458"/>
        <end position="481"/>
    </location>
</feature>
<sequence>MSVLLLLAFSLTLAGTFSPAICDPNATRLHLLGLYPMTGSFAGGEAFLPASQLAAQDVNANPDVLPGYQLVIKPLDTKCDGGTATDVMYRELYNTTTTKIMIIGAGCSLGTEPTAQASHHWNLIQLSYSASSPELSNRDRYPRFFRMFPPESVFNLVWLAVIKEFKWTKVATLHQSVDLFSLAMSDFQEDAKAMGIEILAAESFVDNPIIQVENIKNTGARIIMGNFYPNMARRVFCAAYHHQLYGAKYVWFVPGWFEALWWRKPDDSIDCTVDQMDEVVAHTFQVNIIALPTGRNKPSKMGVTTEVFTRRFHDFVGNGAELLTSYKECALGYDSVWAIAFALEEAEKQLQALDTPRSLSDFTYTDNVTVDILFRILSDMQFEGVSGPVKFDDKGDRICLLDLHQIRDHQSVLVGIVDTTTGTGNDLQLDGYQPIHWPDGVPPIDFIRVREDKQTIKYPIFVTGVVFALLGIVLACCFLAFNIRFRTTRVIKMSSPNINNLMLIGGMLAYVSIIFLGVDVNIASTDTFVFMCKVKTWLLTIGFSTAFGAMFSKTWRVHKIFTNKTAMKLDLQDSRLCSFIAALVVVDVIILSIWTATDPVKATKMQGTKVVDPDEDDIVYIPIRMMCESSNQTYWIGAFYVIDGLLLIFGAFLAWETRKVSIPALNDSKYIGICVYNILILSLIGAPVSFILEEQNALYVLQAALIWLAATLTLCVVFIPKIRKRNDVNPTQSTMVSRVAQSEGSTSVVDTQNEVDMQRELQRLRQENIRLKNKILLGQSSTTLD</sequence>
<dbReference type="PRINTS" id="PR00248">
    <property type="entry name" value="GPCRMGR"/>
</dbReference>
<organism evidence="22 23">
    <name type="scientific">Patiria miniata</name>
    <name type="common">Bat star</name>
    <name type="synonym">Asterina miniata</name>
    <dbReference type="NCBI Taxonomy" id="46514"/>
    <lineage>
        <taxon>Eukaryota</taxon>
        <taxon>Metazoa</taxon>
        <taxon>Echinodermata</taxon>
        <taxon>Eleutherozoa</taxon>
        <taxon>Asterozoa</taxon>
        <taxon>Asteroidea</taxon>
        <taxon>Valvatacea</taxon>
        <taxon>Valvatida</taxon>
        <taxon>Asterinidae</taxon>
        <taxon>Patiria</taxon>
    </lineage>
</organism>
<dbReference type="InterPro" id="IPR028082">
    <property type="entry name" value="Peripla_BP_I"/>
</dbReference>
<dbReference type="PROSITE" id="PS50259">
    <property type="entry name" value="G_PROTEIN_RECEP_F3_4"/>
    <property type="match status" value="1"/>
</dbReference>
<dbReference type="Pfam" id="PF01094">
    <property type="entry name" value="ANF_receptor"/>
    <property type="match status" value="1"/>
</dbReference>
<keyword evidence="15" id="KW-0628">Postsynaptic cell membrane</keyword>
<dbReference type="OrthoDB" id="10056676at2759"/>
<evidence type="ECO:0000256" key="3">
    <source>
        <dbReference type="ARBA" id="ARBA00022553"/>
    </source>
</evidence>
<dbReference type="GO" id="GO:0045211">
    <property type="term" value="C:postsynaptic membrane"/>
    <property type="evidence" value="ECO:0007669"/>
    <property type="project" value="UniProtKB-SubCell"/>
</dbReference>
<keyword evidence="5 20" id="KW-0732">Signal</keyword>
<keyword evidence="2" id="KW-1003">Cell membrane</keyword>
<comment type="similarity">
    <text evidence="1">Belongs to the G-protein coupled receptor 3 family. GABA-B receptor subfamily.</text>
</comment>
<keyword evidence="4 19" id="KW-0812">Transmembrane</keyword>
<keyword evidence="23" id="KW-1185">Reference proteome</keyword>
<dbReference type="CDD" id="cd06366">
    <property type="entry name" value="PBP1_GABAb_receptor"/>
    <property type="match status" value="1"/>
</dbReference>
<feature type="transmembrane region" description="Helical" evidence="19">
    <location>
        <begin position="670"/>
        <end position="692"/>
    </location>
</feature>
<feature type="domain" description="G-protein coupled receptors family 3 profile" evidence="21">
    <location>
        <begin position="467"/>
        <end position="722"/>
    </location>
</feature>
<comment type="subcellular location">
    <subcellularLocation>
        <location evidence="16">Postsynaptic cell membrane</location>
        <topology evidence="16">Multi-pass membrane protein</topology>
    </subcellularLocation>
</comment>
<dbReference type="Pfam" id="PF00003">
    <property type="entry name" value="7tm_3"/>
    <property type="match status" value="1"/>
</dbReference>
<evidence type="ECO:0000256" key="7">
    <source>
        <dbReference type="ARBA" id="ARBA00023018"/>
    </source>
</evidence>
<dbReference type="RefSeq" id="XP_038051541.1">
    <property type="nucleotide sequence ID" value="XM_038195613.1"/>
</dbReference>
<dbReference type="GO" id="GO:0004965">
    <property type="term" value="F:G protein-coupled GABA receptor activity"/>
    <property type="evidence" value="ECO:0007669"/>
    <property type="project" value="InterPro"/>
</dbReference>
<dbReference type="AlphaFoldDB" id="A0A913ZKG9"/>
<reference evidence="22" key="1">
    <citation type="submission" date="2022-11" db="UniProtKB">
        <authorList>
            <consortium name="EnsemblMetazoa"/>
        </authorList>
    </citation>
    <scope>IDENTIFICATION</scope>
</reference>
<evidence type="ECO:0000256" key="15">
    <source>
        <dbReference type="ARBA" id="ARBA00023257"/>
    </source>
</evidence>
<accession>A0A913ZKG9</accession>
<evidence type="ECO:0000256" key="14">
    <source>
        <dbReference type="ARBA" id="ARBA00023224"/>
    </source>
</evidence>
<dbReference type="PRINTS" id="PR01177">
    <property type="entry name" value="GABAB1RECPTR"/>
</dbReference>
<evidence type="ECO:0000256" key="16">
    <source>
        <dbReference type="ARBA" id="ARBA00034104"/>
    </source>
</evidence>
<feature type="transmembrane region" description="Helical" evidence="19">
    <location>
        <begin position="501"/>
        <end position="524"/>
    </location>
</feature>
<evidence type="ECO:0000256" key="8">
    <source>
        <dbReference type="ARBA" id="ARBA00023040"/>
    </source>
</evidence>
<feature type="chain" id="PRO_5036804429" description="Gamma-aminobutyric acid type B receptor subunit 2" evidence="20">
    <location>
        <begin position="23"/>
        <end position="785"/>
    </location>
</feature>
<dbReference type="InterPro" id="IPR017978">
    <property type="entry name" value="GPCR_3_C"/>
</dbReference>
<evidence type="ECO:0000256" key="13">
    <source>
        <dbReference type="ARBA" id="ARBA00023180"/>
    </source>
</evidence>
<protein>
    <recommendedName>
        <fullName evidence="17">Gamma-aminobutyric acid type B receptor subunit 2</fullName>
    </recommendedName>
    <alternativeName>
        <fullName evidence="18">G-protein coupled receptor 51</fullName>
    </alternativeName>
</protein>
<dbReference type="EnsemblMetazoa" id="XM_038195613.1">
    <property type="protein sequence ID" value="XP_038051541.1"/>
    <property type="gene ID" value="LOC119724522"/>
</dbReference>
<proteinExistence type="inferred from homology"/>
<feature type="transmembrane region" description="Helical" evidence="19">
    <location>
        <begin position="576"/>
        <end position="596"/>
    </location>
</feature>